<protein>
    <recommendedName>
        <fullName evidence="3">Co-chaperone DjlA N-terminal domain-containing protein</fullName>
    </recommendedName>
</protein>
<proteinExistence type="predicted"/>
<accession>A0ABS2HJH5</accession>
<dbReference type="EMBL" id="JAFEUM010000006">
    <property type="protein sequence ID" value="MBM7037665.1"/>
    <property type="molecule type" value="Genomic_DNA"/>
</dbReference>
<comment type="caution">
    <text evidence="1">The sequence shown here is derived from an EMBL/GenBank/DDBJ whole genome shotgun (WGS) entry which is preliminary data.</text>
</comment>
<sequence length="143" mass="16399">MISRFFCIDKQSANFHNKVVLFSQGINIPGVAKKYISMSRTLKETVTKARVLDMGTASDQDRIISRHEIKQQVAQMMTAVLNAHKEGQFDEGETRELCTLLMQIDGIANEEIDMVLDPEKYNISEEAKVVANRTFRYKEKRAR</sequence>
<gene>
    <name evidence="1" type="ORF">JQC93_14735</name>
</gene>
<dbReference type="Proteomes" id="UP000809621">
    <property type="component" value="Unassembled WGS sequence"/>
</dbReference>
<evidence type="ECO:0000313" key="2">
    <source>
        <dbReference type="Proteomes" id="UP000809621"/>
    </source>
</evidence>
<evidence type="ECO:0008006" key="3">
    <source>
        <dbReference type="Google" id="ProtNLM"/>
    </source>
</evidence>
<name>A0ABS2HJH5_9VIBR</name>
<reference evidence="1 2" key="1">
    <citation type="submission" date="2021-02" db="EMBL/GenBank/DDBJ databases">
        <authorList>
            <person name="Park J.-S."/>
        </authorList>
    </citation>
    <scope>NUCLEOTIDE SEQUENCE [LARGE SCALE GENOMIC DNA]</scope>
    <source>
        <strain evidence="1 2">188UL20-2</strain>
    </source>
</reference>
<keyword evidence="2" id="KW-1185">Reference proteome</keyword>
<evidence type="ECO:0000313" key="1">
    <source>
        <dbReference type="EMBL" id="MBM7037665.1"/>
    </source>
</evidence>
<dbReference type="RefSeq" id="WP_205159179.1">
    <property type="nucleotide sequence ID" value="NZ_JAFEUM010000006.1"/>
</dbReference>
<organism evidence="1 2">
    <name type="scientific">Vibrio ulleungensis</name>
    <dbReference type="NCBI Taxonomy" id="2807619"/>
    <lineage>
        <taxon>Bacteria</taxon>
        <taxon>Pseudomonadati</taxon>
        <taxon>Pseudomonadota</taxon>
        <taxon>Gammaproteobacteria</taxon>
        <taxon>Vibrionales</taxon>
        <taxon>Vibrionaceae</taxon>
        <taxon>Vibrio</taxon>
    </lineage>
</organism>